<organism evidence="6 7">
    <name type="scientific">Porphyromonas crevioricanis</name>
    <dbReference type="NCBI Taxonomy" id="393921"/>
    <lineage>
        <taxon>Bacteria</taxon>
        <taxon>Pseudomonadati</taxon>
        <taxon>Bacteroidota</taxon>
        <taxon>Bacteroidia</taxon>
        <taxon>Bacteroidales</taxon>
        <taxon>Porphyromonadaceae</taxon>
        <taxon>Porphyromonas</taxon>
    </lineage>
</organism>
<comment type="subcellular location">
    <subcellularLocation>
        <location evidence="1">Endomembrane system</location>
        <topology evidence="1">Multi-pass membrane protein</topology>
    </subcellularLocation>
</comment>
<comment type="caution">
    <text evidence="6">The sequence shown here is derived from an EMBL/GenBank/DDBJ whole genome shotgun (WGS) entry which is preliminary data.</text>
</comment>
<proteinExistence type="predicted"/>
<name>A0AB34PEB2_9PORP</name>
<dbReference type="Pfam" id="PF06803">
    <property type="entry name" value="DUF1232"/>
    <property type="match status" value="1"/>
</dbReference>
<gene>
    <name evidence="6" type="ORF">HQ38_08745</name>
</gene>
<evidence type="ECO:0000313" key="7">
    <source>
        <dbReference type="Proteomes" id="UP000030136"/>
    </source>
</evidence>
<protein>
    <recommendedName>
        <fullName evidence="5">DUF1232 domain-containing protein</fullName>
    </recommendedName>
</protein>
<evidence type="ECO:0000256" key="2">
    <source>
        <dbReference type="ARBA" id="ARBA00022692"/>
    </source>
</evidence>
<evidence type="ECO:0000256" key="1">
    <source>
        <dbReference type="ARBA" id="ARBA00004127"/>
    </source>
</evidence>
<dbReference type="GO" id="GO:0012505">
    <property type="term" value="C:endomembrane system"/>
    <property type="evidence" value="ECO:0007669"/>
    <property type="project" value="UniProtKB-SubCell"/>
</dbReference>
<evidence type="ECO:0000259" key="5">
    <source>
        <dbReference type="Pfam" id="PF06803"/>
    </source>
</evidence>
<dbReference type="Proteomes" id="UP000030136">
    <property type="component" value="Unassembled WGS sequence"/>
</dbReference>
<keyword evidence="4" id="KW-0472">Membrane</keyword>
<reference evidence="6 7" key="1">
    <citation type="submission" date="2014-08" db="EMBL/GenBank/DDBJ databases">
        <title>Porphyromonas crevioricanis strain:COT-253_OH1447 Genome sequencing.</title>
        <authorList>
            <person name="Wallis C."/>
            <person name="Deusch O."/>
            <person name="O'Flynn C."/>
            <person name="Davis I."/>
            <person name="Jospin G."/>
            <person name="Darling A.E."/>
            <person name="Coil D.A."/>
            <person name="Alexiev A."/>
            <person name="Horsfall A."/>
            <person name="Kirkwood N."/>
            <person name="Harris S."/>
            <person name="Eisen J.A."/>
        </authorList>
    </citation>
    <scope>NUCLEOTIDE SEQUENCE [LARGE SCALE GENOMIC DNA]</scope>
    <source>
        <strain evidence="7">COT-253 OH1447</strain>
    </source>
</reference>
<dbReference type="AlphaFoldDB" id="A0AB34PEB2"/>
<evidence type="ECO:0000256" key="3">
    <source>
        <dbReference type="ARBA" id="ARBA00022989"/>
    </source>
</evidence>
<dbReference type="EMBL" id="JQJC01000024">
    <property type="protein sequence ID" value="KGN93711.1"/>
    <property type="molecule type" value="Genomic_DNA"/>
</dbReference>
<feature type="domain" description="DUF1232" evidence="5">
    <location>
        <begin position="54"/>
        <end position="89"/>
    </location>
</feature>
<keyword evidence="2" id="KW-0812">Transmembrane</keyword>
<evidence type="ECO:0000256" key="4">
    <source>
        <dbReference type="ARBA" id="ARBA00023136"/>
    </source>
</evidence>
<keyword evidence="3" id="KW-1133">Transmembrane helix</keyword>
<sequence>MHLHDLAPYAHFYRENRFLSKLCKVARLIGRVAVEQFFVLYYLLKEGSLSIKDKVILIAALGYFISPIDLIPDFLLPIIGFSDDLAVVGIVLQLLRRHITPEIKSLAASRTKMLFA</sequence>
<evidence type="ECO:0000313" key="6">
    <source>
        <dbReference type="EMBL" id="KGN93711.1"/>
    </source>
</evidence>
<accession>A0AB34PEB2</accession>
<dbReference type="InterPro" id="IPR010652">
    <property type="entry name" value="DUF1232"/>
</dbReference>